<accession>A0ABQ5FKH5</accession>
<feature type="region of interest" description="Disordered" evidence="1">
    <location>
        <begin position="307"/>
        <end position="359"/>
    </location>
</feature>
<evidence type="ECO:0000256" key="1">
    <source>
        <dbReference type="SAM" id="MobiDB-lite"/>
    </source>
</evidence>
<evidence type="ECO:0000259" key="2">
    <source>
        <dbReference type="PROSITE" id="PS51011"/>
    </source>
</evidence>
<dbReference type="EMBL" id="BQNB010017463">
    <property type="protein sequence ID" value="GJT63465.1"/>
    <property type="molecule type" value="Genomic_DNA"/>
</dbReference>
<dbReference type="InterPro" id="IPR001606">
    <property type="entry name" value="ARID_dom"/>
</dbReference>
<dbReference type="Proteomes" id="UP001151760">
    <property type="component" value="Unassembled WGS sequence"/>
</dbReference>
<evidence type="ECO:0000313" key="3">
    <source>
        <dbReference type="EMBL" id="GJT63465.1"/>
    </source>
</evidence>
<reference evidence="3" key="2">
    <citation type="submission" date="2022-01" db="EMBL/GenBank/DDBJ databases">
        <authorList>
            <person name="Yamashiro T."/>
            <person name="Shiraishi A."/>
            <person name="Satake H."/>
            <person name="Nakayama K."/>
        </authorList>
    </citation>
    <scope>NUCLEOTIDE SEQUENCE</scope>
</reference>
<dbReference type="Gene3D" id="1.10.150.60">
    <property type="entry name" value="ARID DNA-binding domain"/>
    <property type="match status" value="1"/>
</dbReference>
<gene>
    <name evidence="3" type="ORF">Tco_1006998</name>
</gene>
<dbReference type="SUPFAM" id="SSF46774">
    <property type="entry name" value="ARID-like"/>
    <property type="match status" value="1"/>
</dbReference>
<comment type="caution">
    <text evidence="3">The sequence shown here is derived from an EMBL/GenBank/DDBJ whole genome shotgun (WGS) entry which is preliminary data.</text>
</comment>
<feature type="compositionally biased region" description="Polar residues" evidence="1">
    <location>
        <begin position="347"/>
        <end position="359"/>
    </location>
</feature>
<feature type="compositionally biased region" description="Polar residues" evidence="1">
    <location>
        <begin position="314"/>
        <end position="330"/>
    </location>
</feature>
<name>A0ABQ5FKH5_9ASTR</name>
<dbReference type="InterPro" id="IPR036431">
    <property type="entry name" value="ARID_dom_sf"/>
</dbReference>
<dbReference type="GO" id="GO:0003677">
    <property type="term" value="F:DNA binding"/>
    <property type="evidence" value="ECO:0007669"/>
    <property type="project" value="UniProtKB-KW"/>
</dbReference>
<sequence>MVFNSPCLTDKKELIHHEVEMVINSPWIMPLLGTKGLASPEQTAIVQQGYFLEGVLMKNKDAASSRDIQLICAAFSSIQVKTKAYWMLLQSSYFNPQVSTSRYVVHTGRVVVPTSRYVVSAGKVIIIVSPGRLSLVPTSRVLSPDQGRNILTKVGTFNEYVAFLDLIKQDEVVSQEWDRFRNKFDKVVKWFYNHYLEKSLPGPIPPIINGMKIHLFDLYKLVEGLGGYLSVYFGQEFDTIGEILGLVLQQEYKAILKKSTRKVEEDKDRDCLMSHQWDFGETCAPTANIAVQKGKEKLEHFGVKLEDIEDGEDNQPQPISSHYTRSQNLQGKIIEPSTSRKSDIGDSGSNTSDDFTIIT</sequence>
<keyword evidence="3" id="KW-0238">DNA-binding</keyword>
<feature type="domain" description="ARID" evidence="2">
    <location>
        <begin position="178"/>
        <end position="268"/>
    </location>
</feature>
<organism evidence="3 4">
    <name type="scientific">Tanacetum coccineum</name>
    <dbReference type="NCBI Taxonomy" id="301880"/>
    <lineage>
        <taxon>Eukaryota</taxon>
        <taxon>Viridiplantae</taxon>
        <taxon>Streptophyta</taxon>
        <taxon>Embryophyta</taxon>
        <taxon>Tracheophyta</taxon>
        <taxon>Spermatophyta</taxon>
        <taxon>Magnoliopsida</taxon>
        <taxon>eudicotyledons</taxon>
        <taxon>Gunneridae</taxon>
        <taxon>Pentapetalae</taxon>
        <taxon>asterids</taxon>
        <taxon>campanulids</taxon>
        <taxon>Asterales</taxon>
        <taxon>Asteraceae</taxon>
        <taxon>Asteroideae</taxon>
        <taxon>Anthemideae</taxon>
        <taxon>Anthemidinae</taxon>
        <taxon>Tanacetum</taxon>
    </lineage>
</organism>
<evidence type="ECO:0000313" key="4">
    <source>
        <dbReference type="Proteomes" id="UP001151760"/>
    </source>
</evidence>
<keyword evidence="4" id="KW-1185">Reference proteome</keyword>
<reference evidence="3" key="1">
    <citation type="journal article" date="2022" name="Int. J. Mol. Sci.">
        <title>Draft Genome of Tanacetum Coccineum: Genomic Comparison of Closely Related Tanacetum-Family Plants.</title>
        <authorList>
            <person name="Yamashiro T."/>
            <person name="Shiraishi A."/>
            <person name="Nakayama K."/>
            <person name="Satake H."/>
        </authorList>
    </citation>
    <scope>NUCLEOTIDE SEQUENCE</scope>
</reference>
<protein>
    <submittedName>
        <fullName evidence="3">ARID DNA-binding domain-containing protein</fullName>
    </submittedName>
</protein>
<proteinExistence type="predicted"/>
<dbReference type="PROSITE" id="PS51011">
    <property type="entry name" value="ARID"/>
    <property type="match status" value="1"/>
</dbReference>